<accession>A0ABR6H0F1</accession>
<gene>
    <name evidence="6" type="ORF">FHS28_004691</name>
</gene>
<organism evidence="6 7">
    <name type="scientific">Roseateles terrae</name>
    <dbReference type="NCBI Taxonomy" id="431060"/>
    <lineage>
        <taxon>Bacteria</taxon>
        <taxon>Pseudomonadati</taxon>
        <taxon>Pseudomonadota</taxon>
        <taxon>Betaproteobacteria</taxon>
        <taxon>Burkholderiales</taxon>
        <taxon>Sphaerotilaceae</taxon>
        <taxon>Roseateles</taxon>
    </lineage>
</organism>
<evidence type="ECO:0000256" key="3">
    <source>
        <dbReference type="ARBA" id="ARBA00023125"/>
    </source>
</evidence>
<dbReference type="Pfam" id="PF03466">
    <property type="entry name" value="LysR_substrate"/>
    <property type="match status" value="1"/>
</dbReference>
<dbReference type="PANTHER" id="PTHR30537:SF5">
    <property type="entry name" value="HTH-TYPE TRANSCRIPTIONAL ACTIVATOR TTDR-RELATED"/>
    <property type="match status" value="1"/>
</dbReference>
<feature type="domain" description="HTH lysR-type" evidence="5">
    <location>
        <begin position="3"/>
        <end position="60"/>
    </location>
</feature>
<evidence type="ECO:0000256" key="4">
    <source>
        <dbReference type="ARBA" id="ARBA00023163"/>
    </source>
</evidence>
<sequence>MSLDADDLLVFARVMDAGSFSRAAERLQLPKSTVSRRIAALEERLGEKLLQRTTRRLTLTEFGQGVLEHARALAGEVDGALALALHRQQRPTGRLRVSMPADFAHQMLRPMLSQFVGAYPEVQLELDLSPRRVDLIAEGFDLALRMGELPADSQLAARRMAIFGSGLYASPSYLQRHGEPQMPEGLISMHGLMILGRSGDALPWRLISHVGEAPESQATWVGVPEKRTLVNAPDMLLQMARDGLGITWVGNQYAQTFVDRGELVRVLPQWCAEPSTCWAVFPQRRLMPLRTRVFLDALAEVLTPLDQAPLFERYRTPTTT</sequence>
<dbReference type="RefSeq" id="WP_088454415.1">
    <property type="nucleotide sequence ID" value="NZ_JACHXO010000011.1"/>
</dbReference>
<evidence type="ECO:0000259" key="5">
    <source>
        <dbReference type="PROSITE" id="PS50931"/>
    </source>
</evidence>
<dbReference type="EMBL" id="JACHXO010000011">
    <property type="protein sequence ID" value="MBB3197264.1"/>
    <property type="molecule type" value="Genomic_DNA"/>
</dbReference>
<dbReference type="Gene3D" id="1.10.10.10">
    <property type="entry name" value="Winged helix-like DNA-binding domain superfamily/Winged helix DNA-binding domain"/>
    <property type="match status" value="1"/>
</dbReference>
<evidence type="ECO:0000256" key="1">
    <source>
        <dbReference type="ARBA" id="ARBA00009437"/>
    </source>
</evidence>
<proteinExistence type="inferred from homology"/>
<comment type="similarity">
    <text evidence="1">Belongs to the LysR transcriptional regulatory family.</text>
</comment>
<dbReference type="SUPFAM" id="SSF46785">
    <property type="entry name" value="Winged helix' DNA-binding domain"/>
    <property type="match status" value="1"/>
</dbReference>
<dbReference type="CDD" id="cd08422">
    <property type="entry name" value="PBP2_CrgA_like"/>
    <property type="match status" value="1"/>
</dbReference>
<evidence type="ECO:0000313" key="7">
    <source>
        <dbReference type="Proteomes" id="UP000574369"/>
    </source>
</evidence>
<evidence type="ECO:0000313" key="6">
    <source>
        <dbReference type="EMBL" id="MBB3197264.1"/>
    </source>
</evidence>
<dbReference type="PANTHER" id="PTHR30537">
    <property type="entry name" value="HTH-TYPE TRANSCRIPTIONAL REGULATOR"/>
    <property type="match status" value="1"/>
</dbReference>
<dbReference type="GO" id="GO:0003677">
    <property type="term" value="F:DNA binding"/>
    <property type="evidence" value="ECO:0007669"/>
    <property type="project" value="UniProtKB-KW"/>
</dbReference>
<comment type="caution">
    <text evidence="6">The sequence shown here is derived from an EMBL/GenBank/DDBJ whole genome shotgun (WGS) entry which is preliminary data.</text>
</comment>
<dbReference type="PROSITE" id="PS50931">
    <property type="entry name" value="HTH_LYSR"/>
    <property type="match status" value="1"/>
</dbReference>
<dbReference type="SUPFAM" id="SSF53850">
    <property type="entry name" value="Periplasmic binding protein-like II"/>
    <property type="match status" value="1"/>
</dbReference>
<keyword evidence="7" id="KW-1185">Reference proteome</keyword>
<dbReference type="Proteomes" id="UP000574369">
    <property type="component" value="Unassembled WGS sequence"/>
</dbReference>
<evidence type="ECO:0000256" key="2">
    <source>
        <dbReference type="ARBA" id="ARBA00023015"/>
    </source>
</evidence>
<reference evidence="6 7" key="1">
    <citation type="submission" date="2020-08" db="EMBL/GenBank/DDBJ databases">
        <title>Genomic Encyclopedia of Type Strains, Phase III (KMG-III): the genomes of soil and plant-associated and newly described type strains.</title>
        <authorList>
            <person name="Whitman W."/>
        </authorList>
    </citation>
    <scope>NUCLEOTIDE SEQUENCE [LARGE SCALE GENOMIC DNA]</scope>
    <source>
        <strain evidence="6 7">CECT 7247</strain>
    </source>
</reference>
<keyword evidence="2" id="KW-0805">Transcription regulation</keyword>
<name>A0ABR6H0F1_9BURK</name>
<dbReference type="Gene3D" id="3.40.190.290">
    <property type="match status" value="1"/>
</dbReference>
<dbReference type="Pfam" id="PF00126">
    <property type="entry name" value="HTH_1"/>
    <property type="match status" value="1"/>
</dbReference>
<dbReference type="InterPro" id="IPR000847">
    <property type="entry name" value="LysR_HTH_N"/>
</dbReference>
<dbReference type="InterPro" id="IPR058163">
    <property type="entry name" value="LysR-type_TF_proteobact-type"/>
</dbReference>
<keyword evidence="4" id="KW-0804">Transcription</keyword>
<dbReference type="InterPro" id="IPR036388">
    <property type="entry name" value="WH-like_DNA-bd_sf"/>
</dbReference>
<protein>
    <submittedName>
        <fullName evidence="6">DNA-binding transcriptional LysR family regulator</fullName>
    </submittedName>
</protein>
<dbReference type="InterPro" id="IPR005119">
    <property type="entry name" value="LysR_subst-bd"/>
</dbReference>
<dbReference type="InterPro" id="IPR036390">
    <property type="entry name" value="WH_DNA-bd_sf"/>
</dbReference>
<dbReference type="PRINTS" id="PR00039">
    <property type="entry name" value="HTHLYSR"/>
</dbReference>
<keyword evidence="3 6" id="KW-0238">DNA-binding</keyword>